<dbReference type="PANTHER" id="PTHR21529:SF4">
    <property type="entry name" value="TPR AND ANKYRIN REPEAT-CONTAINING PROTEIN 1"/>
    <property type="match status" value="1"/>
</dbReference>
<sequence>MYDHFQTGASVDVLEDCLQQQQEETERMNIPDEKLADQPLSLEYLLRVPFNFFADLTSHKFLHIIRWLLETKGVKIPMKYAEECFSSAGCAGDLEIVQYFLRHVYVVEPLSPYLELGERDGYDYKVRDAEQNVLAFPDLTSRAAYTVRHLLYEVAQMYIYSTADASIAWDPHVVVLNFALTHALDKSYLQNVELCSCSAILQKVVHGLQVRDRADMWAFLRRFCSLDVCRMSLQSQDCGLVTQVIDEIFCSYRVKEPHQYEHSLELVKFLLELGVPPESAVCDVANRCKQLSASKPFTYYERLLSMLSRFGADIQRVVYVVTGQNTKEADSEGFAEATKRLEDLKLAQRQTWKVAEAVAAGHSVDQLGQLLQEHSSLKVSAFHNRLGQGLLEVAALHDRGDVILWLYREHQMDIRAVNREGLSVLLLCRRAGSLGAAKVVADAIGGDMVRAFCWRHFHRRLALRAARAAQQLRVASAVKVQSCVRGRLARNKYAPLLREVKGSWNAFLGKWGAVLTALKEISSQHQKPFSWAEQKFKYDMAVDVSEQDVEVQNLLDQAAASSVRLKPLEPSGLEFSKITITGSGAAATDASASAEDVTDPVDAVELSQAVVRWLDKADETYRAMFHKKVTRLAQGSRSFALSKRLKGCEYYICESRLDAGQRILWTYISRDNKQHVLVWFVSKHDNVSRCARLIDNACARTFRSLNGAVTNEGKATNNNNQLLSLTEDSVLLDPSRNVPMKIYIAQRSELPLLAEKAWKAPLRLNQREQGVRSQTGTVLLLGRSGTGKTLCLMDRMHHDRMQLQRTGSVTKVLSGSGGSGAASEDSASGVRRPTQLFVARSLQLCELVRRYQQSNANDSLSVDVDCLYMRMRHFLADMEGKLVQAAVPFTTGASSPSVPAGVSAEEKCFCRTHRESDCVDFARFAREIYPVISTSSLLSKVKIAPNNGTNGLNGTSALALDALVVWTQIRSFLKGSIEAVLAGGSLSLEAYLDFEVFGKDRARLKSEQRQRVHELFRLYEAHLREHRLWDDMDRVQSVLSRAFRLAARRSNLTTSSASSAAASVSPTRESSTIDFSAVLKGATWDAYFDKVYVDEVQDYTQAEIAVFLLAVGFKTDSIFLAGDPAQSVVEGVDFRFDEVRSLVHKLSCGRETIQRPIKLLTNYRSHTGVLSCAAAIIDKLLLMFPGSANVLSKDEGLFTGPRPNYVRVDDPVEILQVLGKGVAVLAPDSSAWLKRSAHSAAQSALAAGLEAEGEGESETEASAQAVSLQLLDTEEGAGTTAVDATTPAITATAATPAEAKDGILHLGNIVMGIRAAKGLEFSDVMVLDFFSKLSAADAKAWKTLFAENPNADVAVQDQQFKYPQLEPQLKMLYTAITRSMNRLLFVESAKSEAGEAFFRWLERNHLADKFDFKAAKQHGEERYITSDEWKVRGIQFAGQVDARLQKDAILANIELLDQAILCFTNANEAQLKNVALAQKKLATAQLASLAAADRNSSSAGAGGTARTGLSASGNGGGYVESAEMETSRAVILAGLEKGVFEDVHLLCSNLASTLEPEYLRSVFEEQVCKVLKDGAGEDGVF</sequence>
<proteinExistence type="predicted"/>
<dbReference type="EMBL" id="HBIC01049772">
    <property type="protein sequence ID" value="CAE0296548.1"/>
    <property type="molecule type" value="Transcribed_RNA"/>
</dbReference>
<reference evidence="1" key="1">
    <citation type="submission" date="2021-01" db="EMBL/GenBank/DDBJ databases">
        <authorList>
            <person name="Corre E."/>
            <person name="Pelletier E."/>
            <person name="Niang G."/>
            <person name="Scheremetjew M."/>
            <person name="Finn R."/>
            <person name="Kale V."/>
            <person name="Holt S."/>
            <person name="Cochrane G."/>
            <person name="Meng A."/>
            <person name="Brown T."/>
            <person name="Cohen L."/>
        </authorList>
    </citation>
    <scope>NUCLEOTIDE SEQUENCE</scope>
    <source>
        <strain evidence="1">CCAP 955/1</strain>
    </source>
</reference>
<evidence type="ECO:0000313" key="1">
    <source>
        <dbReference type="EMBL" id="CAE0296548.1"/>
    </source>
</evidence>
<dbReference type="SUPFAM" id="SSF52540">
    <property type="entry name" value="P-loop containing nucleoside triphosphate hydrolases"/>
    <property type="match status" value="1"/>
</dbReference>
<dbReference type="SUPFAM" id="SSF48403">
    <property type="entry name" value="Ankyrin repeat"/>
    <property type="match status" value="1"/>
</dbReference>
<name>A0A7S3MDQ5_9STRA</name>
<dbReference type="PROSITE" id="PS50096">
    <property type="entry name" value="IQ"/>
    <property type="match status" value="1"/>
</dbReference>
<gene>
    <name evidence="1" type="ORF">SELO1098_LOCUS25400</name>
</gene>
<organism evidence="1">
    <name type="scientific">Spumella elongata</name>
    <dbReference type="NCBI Taxonomy" id="89044"/>
    <lineage>
        <taxon>Eukaryota</taxon>
        <taxon>Sar</taxon>
        <taxon>Stramenopiles</taxon>
        <taxon>Ochrophyta</taxon>
        <taxon>Chrysophyceae</taxon>
        <taxon>Chromulinales</taxon>
        <taxon>Chromulinaceae</taxon>
        <taxon>Spumella</taxon>
    </lineage>
</organism>
<evidence type="ECO:0008006" key="2">
    <source>
        <dbReference type="Google" id="ProtNLM"/>
    </source>
</evidence>
<dbReference type="InterPro" id="IPR039904">
    <property type="entry name" value="TRANK1"/>
</dbReference>
<protein>
    <recommendedName>
        <fullName evidence="2">UvrD-like helicase ATP-binding domain-containing protein</fullName>
    </recommendedName>
</protein>
<accession>A0A7S3MDQ5</accession>
<dbReference type="PANTHER" id="PTHR21529">
    <property type="entry name" value="MAMMARY TURMOR VIRUS RECEPTOR HOMOLOG 1, 2 MTVR1, 2"/>
    <property type="match status" value="1"/>
</dbReference>
<dbReference type="InterPro" id="IPR027417">
    <property type="entry name" value="P-loop_NTPase"/>
</dbReference>
<dbReference type="InterPro" id="IPR036770">
    <property type="entry name" value="Ankyrin_rpt-contain_sf"/>
</dbReference>
<dbReference type="Gene3D" id="3.40.50.300">
    <property type="entry name" value="P-loop containing nucleotide triphosphate hydrolases"/>
    <property type="match status" value="2"/>
</dbReference>